<keyword evidence="4 13" id="KW-0963">Cytoplasm</keyword>
<keyword evidence="11 13" id="KW-0030">Aminoacyl-tRNA synthetase</keyword>
<dbReference type="InterPro" id="IPR014729">
    <property type="entry name" value="Rossmann-like_a/b/a_fold"/>
</dbReference>
<evidence type="ECO:0000256" key="11">
    <source>
        <dbReference type="ARBA" id="ARBA00023146"/>
    </source>
</evidence>
<dbReference type="SMART" id="SM00840">
    <property type="entry name" value="DALR_2"/>
    <property type="match status" value="1"/>
</dbReference>
<dbReference type="HAMAP" id="MF_00041">
    <property type="entry name" value="Cys_tRNA_synth"/>
    <property type="match status" value="1"/>
</dbReference>
<sequence>MSLRLYDTASSEIHDFVPVVPGKVGIYHCGLTVQGPPHIGHIRKEVVFDVLRRWFEHNGYEVTIVANVTDIDDKILTKSAEAGRPWWALAYENERALDAAYEVLGCLPATYQPRATGHIPEMIGLMELLIERGHAYAAEDGSGDVYFDVRSWPSYGELSGQKIDEMEPAADADPRGKRDPRDFALWKGHKPGEPETASWPTPFGTGRPGWHLECSAMAGKYLGAEFDIHGGGIDLRFPHHENELAQSRAAGRAFARTWMHNGWVTMAGEKMSKSLGNSLLVSDVVQRLRPIELRYYLVAPHYRSHVDFSEEAMAEAAAAFRRIEGYVVRAAEVTTDVQPAADVPPAFRAAMDDDLSVPQALAVLFDTVREGNTLLTSGERVELRSNLASVRAMLGVLGMDPLAEPWLGLGTIGSGGDRLRGAVDVLVHTVLEQRQRARENRDFATADALRDRLKAAGIVVEDNPDGTRWQLADEPGDIGGTA</sequence>
<dbReference type="InterPro" id="IPR024909">
    <property type="entry name" value="Cys-tRNA/MSH_ligase"/>
</dbReference>
<evidence type="ECO:0000256" key="12">
    <source>
        <dbReference type="ARBA" id="ARBA00047398"/>
    </source>
</evidence>
<dbReference type="Proteomes" id="UP000182977">
    <property type="component" value="Chromosome I"/>
</dbReference>
<dbReference type="InterPro" id="IPR015273">
    <property type="entry name" value="Cys-tRNA-synt_Ia_DALR"/>
</dbReference>
<feature type="binding site" evidence="13">
    <location>
        <position position="243"/>
    </location>
    <ligand>
        <name>Zn(2+)</name>
        <dbReference type="ChEBI" id="CHEBI:29105"/>
    </ligand>
</feature>
<feature type="compositionally biased region" description="Basic and acidic residues" evidence="14">
    <location>
        <begin position="172"/>
        <end position="184"/>
    </location>
</feature>
<dbReference type="RefSeq" id="WP_046771194.1">
    <property type="nucleotide sequence ID" value="NZ_LBMC01000040.1"/>
</dbReference>
<dbReference type="SUPFAM" id="SSF47323">
    <property type="entry name" value="Anticodon-binding domain of a subclass of class I aminoacyl-tRNA synthetases"/>
    <property type="match status" value="1"/>
</dbReference>
<gene>
    <name evidence="13" type="primary">cysS</name>
    <name evidence="16" type="ORF">SAMN04488563_1707</name>
</gene>
<keyword evidence="6 13" id="KW-0479">Metal-binding</keyword>
<dbReference type="Gene3D" id="3.40.50.620">
    <property type="entry name" value="HUPs"/>
    <property type="match status" value="1"/>
</dbReference>
<dbReference type="InterPro" id="IPR056411">
    <property type="entry name" value="CysS_C"/>
</dbReference>
<evidence type="ECO:0000256" key="13">
    <source>
        <dbReference type="HAMAP-Rule" id="MF_00041"/>
    </source>
</evidence>
<evidence type="ECO:0000313" key="17">
    <source>
        <dbReference type="Proteomes" id="UP000182977"/>
    </source>
</evidence>
<dbReference type="OrthoDB" id="9815130at2"/>
<evidence type="ECO:0000256" key="6">
    <source>
        <dbReference type="ARBA" id="ARBA00022723"/>
    </source>
</evidence>
<keyword evidence="8 13" id="KW-0862">Zinc</keyword>
<dbReference type="GO" id="GO:0005524">
    <property type="term" value="F:ATP binding"/>
    <property type="evidence" value="ECO:0007669"/>
    <property type="project" value="UniProtKB-UniRule"/>
</dbReference>
<dbReference type="STRING" id="419479.SAMN04488563_1707"/>
<dbReference type="Pfam" id="PF09190">
    <property type="entry name" value="DALR_2"/>
    <property type="match status" value="1"/>
</dbReference>
<dbReference type="InterPro" id="IPR015803">
    <property type="entry name" value="Cys-tRNA-ligase"/>
</dbReference>
<feature type="binding site" evidence="13">
    <location>
        <position position="239"/>
    </location>
    <ligand>
        <name>Zn(2+)</name>
        <dbReference type="ChEBI" id="CHEBI:29105"/>
    </ligand>
</feature>
<dbReference type="GO" id="GO:0008270">
    <property type="term" value="F:zinc ion binding"/>
    <property type="evidence" value="ECO:0007669"/>
    <property type="project" value="UniProtKB-UniRule"/>
</dbReference>
<dbReference type="EMBL" id="LT629791">
    <property type="protein sequence ID" value="SDU43341.1"/>
    <property type="molecule type" value="Genomic_DNA"/>
</dbReference>
<evidence type="ECO:0000256" key="4">
    <source>
        <dbReference type="ARBA" id="ARBA00022490"/>
    </source>
</evidence>
<dbReference type="AlphaFoldDB" id="A0A1H2IH64"/>
<dbReference type="Pfam" id="PF23493">
    <property type="entry name" value="CysS_C"/>
    <property type="match status" value="1"/>
</dbReference>
<feature type="short sequence motif" description="'KMSKS' region" evidence="13">
    <location>
        <begin position="270"/>
        <end position="274"/>
    </location>
</feature>
<accession>A0A1H2IH64</accession>
<evidence type="ECO:0000256" key="9">
    <source>
        <dbReference type="ARBA" id="ARBA00022840"/>
    </source>
</evidence>
<organism evidence="16 17">
    <name type="scientific">Jiangella alkaliphila</name>
    <dbReference type="NCBI Taxonomy" id="419479"/>
    <lineage>
        <taxon>Bacteria</taxon>
        <taxon>Bacillati</taxon>
        <taxon>Actinomycetota</taxon>
        <taxon>Actinomycetes</taxon>
        <taxon>Jiangellales</taxon>
        <taxon>Jiangellaceae</taxon>
        <taxon>Jiangella</taxon>
    </lineage>
</organism>
<evidence type="ECO:0000259" key="15">
    <source>
        <dbReference type="SMART" id="SM00840"/>
    </source>
</evidence>
<dbReference type="PANTHER" id="PTHR10890:SF30">
    <property type="entry name" value="CYSTEINE--TRNA LIGASE"/>
    <property type="match status" value="1"/>
</dbReference>
<dbReference type="Pfam" id="PF01406">
    <property type="entry name" value="tRNA-synt_1e"/>
    <property type="match status" value="1"/>
</dbReference>
<evidence type="ECO:0000256" key="14">
    <source>
        <dbReference type="SAM" id="MobiDB-lite"/>
    </source>
</evidence>
<comment type="catalytic activity">
    <reaction evidence="12 13">
        <text>tRNA(Cys) + L-cysteine + ATP = L-cysteinyl-tRNA(Cys) + AMP + diphosphate</text>
        <dbReference type="Rhea" id="RHEA:17773"/>
        <dbReference type="Rhea" id="RHEA-COMP:9661"/>
        <dbReference type="Rhea" id="RHEA-COMP:9679"/>
        <dbReference type="ChEBI" id="CHEBI:30616"/>
        <dbReference type="ChEBI" id="CHEBI:33019"/>
        <dbReference type="ChEBI" id="CHEBI:35235"/>
        <dbReference type="ChEBI" id="CHEBI:78442"/>
        <dbReference type="ChEBI" id="CHEBI:78517"/>
        <dbReference type="ChEBI" id="CHEBI:456215"/>
        <dbReference type="EC" id="6.1.1.16"/>
    </reaction>
</comment>
<reference evidence="17" key="1">
    <citation type="submission" date="2016-10" db="EMBL/GenBank/DDBJ databases">
        <authorList>
            <person name="Varghese N."/>
            <person name="Submissions S."/>
        </authorList>
    </citation>
    <scope>NUCLEOTIDE SEQUENCE [LARGE SCALE GENOMIC DNA]</scope>
    <source>
        <strain evidence="17">DSM 45079</strain>
    </source>
</reference>
<evidence type="ECO:0000256" key="5">
    <source>
        <dbReference type="ARBA" id="ARBA00022598"/>
    </source>
</evidence>
<evidence type="ECO:0000256" key="1">
    <source>
        <dbReference type="ARBA" id="ARBA00004496"/>
    </source>
</evidence>
<dbReference type="InterPro" id="IPR032678">
    <property type="entry name" value="tRNA-synt_1_cat_dom"/>
</dbReference>
<dbReference type="NCBIfam" id="TIGR00435">
    <property type="entry name" value="cysS"/>
    <property type="match status" value="1"/>
</dbReference>
<keyword evidence="10 13" id="KW-0648">Protein biosynthesis</keyword>
<keyword evidence="9 13" id="KW-0067">ATP-binding</keyword>
<name>A0A1H2IH64_9ACTN</name>
<evidence type="ECO:0000256" key="10">
    <source>
        <dbReference type="ARBA" id="ARBA00022917"/>
    </source>
</evidence>
<dbReference type="PANTHER" id="PTHR10890">
    <property type="entry name" value="CYSTEINYL-TRNA SYNTHETASE"/>
    <property type="match status" value="1"/>
</dbReference>
<dbReference type="GO" id="GO:0004817">
    <property type="term" value="F:cysteine-tRNA ligase activity"/>
    <property type="evidence" value="ECO:0007669"/>
    <property type="project" value="UniProtKB-UniRule"/>
</dbReference>
<dbReference type="CDD" id="cd00672">
    <property type="entry name" value="CysRS_core"/>
    <property type="match status" value="1"/>
</dbReference>
<feature type="region of interest" description="Disordered" evidence="14">
    <location>
        <begin position="164"/>
        <end position="204"/>
    </location>
</feature>
<comment type="cofactor">
    <cofactor evidence="13">
        <name>Zn(2+)</name>
        <dbReference type="ChEBI" id="CHEBI:29105"/>
    </cofactor>
    <text evidence="13">Binds 1 zinc ion per subunit.</text>
</comment>
<keyword evidence="17" id="KW-1185">Reference proteome</keyword>
<dbReference type="PRINTS" id="PR00983">
    <property type="entry name" value="TRNASYNTHCYS"/>
</dbReference>
<dbReference type="SUPFAM" id="SSF52374">
    <property type="entry name" value="Nucleotidylyl transferase"/>
    <property type="match status" value="1"/>
</dbReference>
<dbReference type="GO" id="GO:0006423">
    <property type="term" value="P:cysteinyl-tRNA aminoacylation"/>
    <property type="evidence" value="ECO:0007669"/>
    <property type="project" value="UniProtKB-UniRule"/>
</dbReference>
<evidence type="ECO:0000256" key="3">
    <source>
        <dbReference type="ARBA" id="ARBA00011245"/>
    </source>
</evidence>
<comment type="similarity">
    <text evidence="2 13">Belongs to the class-I aminoacyl-tRNA synthetase family.</text>
</comment>
<feature type="binding site" evidence="13">
    <location>
        <position position="214"/>
    </location>
    <ligand>
        <name>Zn(2+)</name>
        <dbReference type="ChEBI" id="CHEBI:29105"/>
    </ligand>
</feature>
<dbReference type="GO" id="GO:0005829">
    <property type="term" value="C:cytosol"/>
    <property type="evidence" value="ECO:0007669"/>
    <property type="project" value="TreeGrafter"/>
</dbReference>
<feature type="binding site" evidence="13">
    <location>
        <position position="29"/>
    </location>
    <ligand>
        <name>Zn(2+)</name>
        <dbReference type="ChEBI" id="CHEBI:29105"/>
    </ligand>
</feature>
<dbReference type="Gene3D" id="1.20.120.1910">
    <property type="entry name" value="Cysteine-tRNA ligase, C-terminal anti-codon recognition domain"/>
    <property type="match status" value="1"/>
</dbReference>
<evidence type="ECO:0000256" key="8">
    <source>
        <dbReference type="ARBA" id="ARBA00022833"/>
    </source>
</evidence>
<feature type="domain" description="Cysteinyl-tRNA synthetase class Ia DALR" evidence="15">
    <location>
        <begin position="346"/>
        <end position="407"/>
    </location>
</feature>
<dbReference type="InterPro" id="IPR009080">
    <property type="entry name" value="tRNAsynth_Ia_anticodon-bd"/>
</dbReference>
<feature type="binding site" evidence="13">
    <location>
        <position position="273"/>
    </location>
    <ligand>
        <name>ATP</name>
        <dbReference type="ChEBI" id="CHEBI:30616"/>
    </ligand>
</feature>
<evidence type="ECO:0000256" key="2">
    <source>
        <dbReference type="ARBA" id="ARBA00005594"/>
    </source>
</evidence>
<feature type="short sequence motif" description="'HIGH' region" evidence="13">
    <location>
        <begin position="31"/>
        <end position="41"/>
    </location>
</feature>
<comment type="subcellular location">
    <subcellularLocation>
        <location evidence="1 13">Cytoplasm</location>
    </subcellularLocation>
</comment>
<evidence type="ECO:0000256" key="7">
    <source>
        <dbReference type="ARBA" id="ARBA00022741"/>
    </source>
</evidence>
<comment type="subunit">
    <text evidence="3 13">Monomer.</text>
</comment>
<keyword evidence="7 13" id="KW-0547">Nucleotide-binding</keyword>
<keyword evidence="5 13" id="KW-0436">Ligase</keyword>
<proteinExistence type="inferred from homology"/>
<dbReference type="EC" id="6.1.1.16" evidence="13"/>
<dbReference type="FunFam" id="3.40.50.620:FF:000068">
    <property type="entry name" value="Cysteine--tRNA ligase"/>
    <property type="match status" value="1"/>
</dbReference>
<evidence type="ECO:0000313" key="16">
    <source>
        <dbReference type="EMBL" id="SDU43341.1"/>
    </source>
</evidence>
<protein>
    <recommendedName>
        <fullName evidence="13">Cysteine--tRNA ligase</fullName>
        <ecNumber evidence="13">6.1.1.16</ecNumber>
    </recommendedName>
    <alternativeName>
        <fullName evidence="13">Cysteinyl-tRNA synthetase</fullName>
        <shortName evidence="13">CysRS</shortName>
    </alternativeName>
</protein>